<keyword evidence="1" id="KW-0812">Transmembrane</keyword>
<dbReference type="EMBL" id="PYAU01000001">
    <property type="protein sequence ID" value="PSL38876.1"/>
    <property type="molecule type" value="Genomic_DNA"/>
</dbReference>
<dbReference type="Proteomes" id="UP000241203">
    <property type="component" value="Unassembled WGS sequence"/>
</dbReference>
<evidence type="ECO:0000256" key="1">
    <source>
        <dbReference type="SAM" id="Phobius"/>
    </source>
</evidence>
<proteinExistence type="predicted"/>
<evidence type="ECO:0000313" key="3">
    <source>
        <dbReference type="Proteomes" id="UP000241203"/>
    </source>
</evidence>
<keyword evidence="1" id="KW-1133">Transmembrane helix</keyword>
<feature type="transmembrane region" description="Helical" evidence="1">
    <location>
        <begin position="44"/>
        <end position="65"/>
    </location>
</feature>
<name>A0A2P8GY23_9MICO</name>
<comment type="caution">
    <text evidence="2">The sequence shown here is derived from an EMBL/GenBank/DDBJ whole genome shotgun (WGS) entry which is preliminary data.</text>
</comment>
<keyword evidence="1" id="KW-0472">Membrane</keyword>
<feature type="transmembrane region" description="Helical" evidence="1">
    <location>
        <begin position="12"/>
        <end position="32"/>
    </location>
</feature>
<evidence type="ECO:0000313" key="2">
    <source>
        <dbReference type="EMBL" id="PSL38876.1"/>
    </source>
</evidence>
<evidence type="ECO:0008006" key="4">
    <source>
        <dbReference type="Google" id="ProtNLM"/>
    </source>
</evidence>
<accession>A0A2P8GY23</accession>
<sequence length="158" mass="17654">MRVSGTGTGARLSAFVLGPIWIGANVIGTRVWESDSVNDLSFWFYLSVALGLAFMVRSLFCGVVIDANQLKIVSWYYTRRYPRNAIAAITYQSYAGLFTNGGGGANLLSTRTKMIGVRLTSGREKLWPVTIMTNHRCDEVTQWLGKHLDKPIERVQDF</sequence>
<protein>
    <recommendedName>
        <fullName evidence="4">PH (Pleckstrin Homology) domain-containing protein</fullName>
    </recommendedName>
</protein>
<dbReference type="AlphaFoldDB" id="A0A2P8GY23"/>
<gene>
    <name evidence="2" type="ORF">CLV49_2506</name>
</gene>
<reference evidence="2 3" key="1">
    <citation type="submission" date="2018-03" db="EMBL/GenBank/DDBJ databases">
        <title>Genomic Encyclopedia of Archaeal and Bacterial Type Strains, Phase II (KMG-II): from individual species to whole genera.</title>
        <authorList>
            <person name="Goeker M."/>
        </authorList>
    </citation>
    <scope>NUCLEOTIDE SEQUENCE [LARGE SCALE GENOMIC DNA]</scope>
    <source>
        <strain evidence="2 3">DSM 21548</strain>
    </source>
</reference>
<organism evidence="2 3">
    <name type="scientific">Labedella gwakjiensis</name>
    <dbReference type="NCBI Taxonomy" id="390269"/>
    <lineage>
        <taxon>Bacteria</taxon>
        <taxon>Bacillati</taxon>
        <taxon>Actinomycetota</taxon>
        <taxon>Actinomycetes</taxon>
        <taxon>Micrococcales</taxon>
        <taxon>Microbacteriaceae</taxon>
        <taxon>Labedella</taxon>
    </lineage>
</organism>